<feature type="domain" description="PCI" evidence="9">
    <location>
        <begin position="160"/>
        <end position="331"/>
    </location>
</feature>
<accession>A0ABR4QC88</accession>
<dbReference type="PANTHER" id="PTHR10539">
    <property type="entry name" value="26S PROTEASOME NON-ATPASE REGULATORY SUBUNIT 13"/>
    <property type="match status" value="1"/>
</dbReference>
<dbReference type="PROSITE" id="PS50250">
    <property type="entry name" value="PCI"/>
    <property type="match status" value="1"/>
</dbReference>
<dbReference type="Proteomes" id="UP001651158">
    <property type="component" value="Unassembled WGS sequence"/>
</dbReference>
<sequence length="369" mass="42351">MEYLDLRIKNSKSFKDDWTQIRDLYSRKYFFNLAYRRLWHQLTLQVLESLNKPGFTSSLDLNEFLNSIKSKINPLSLAEIMVPMSTEMVTKDPQSTINFLEENRDKSTIGMVRLLVLQDLPGARDIIEATGDILSKIDGVTPVHSRYYRMSSQYFKLMGQHAEYYQEALRFLGCTDLSELSDSEKQDWAFSVGLAALLGRNVYNFGELISHEILETLRSKPDVAWLVDMLHAFNKGDLDTIMQLRPQWSAVKDLADACELLQEKAILLALMEMFFRRPPNQRTVSFADIAAATKSPLDKVEGIVMRALSLNLMKGRIDEVNQKVTLTWLQPRVLDLDQITSMADRLTEWQRSVTAVRDLVSVDAKKLLV</sequence>
<name>A0ABR4QC88_9CEST</name>
<gene>
    <name evidence="10" type="ORF">TcWFU_009645</name>
</gene>
<evidence type="ECO:0000256" key="6">
    <source>
        <dbReference type="ARBA" id="ARBA00029749"/>
    </source>
</evidence>
<dbReference type="SMART" id="SM00088">
    <property type="entry name" value="PINT"/>
    <property type="match status" value="1"/>
</dbReference>
<evidence type="ECO:0000256" key="3">
    <source>
        <dbReference type="ARBA" id="ARBA00011441"/>
    </source>
</evidence>
<dbReference type="SUPFAM" id="SSF46785">
    <property type="entry name" value="Winged helix' DNA-binding domain"/>
    <property type="match status" value="1"/>
</dbReference>
<dbReference type="InterPro" id="IPR036390">
    <property type="entry name" value="WH_DNA-bd_sf"/>
</dbReference>
<evidence type="ECO:0000259" key="9">
    <source>
        <dbReference type="PROSITE" id="PS50250"/>
    </source>
</evidence>
<comment type="similarity">
    <text evidence="2">Belongs to the proteasome subunit S11 family.</text>
</comment>
<dbReference type="GO" id="GO:0000502">
    <property type="term" value="C:proteasome complex"/>
    <property type="evidence" value="ECO:0007669"/>
    <property type="project" value="UniProtKB-KW"/>
</dbReference>
<evidence type="ECO:0000313" key="10">
    <source>
        <dbReference type="EMBL" id="KAL5107141.1"/>
    </source>
</evidence>
<evidence type="ECO:0000256" key="5">
    <source>
        <dbReference type="ARBA" id="ARBA00022942"/>
    </source>
</evidence>
<comment type="caution">
    <text evidence="10">The sequence shown here is derived from an EMBL/GenBank/DDBJ whole genome shotgun (WGS) entry which is preliminary data.</text>
</comment>
<dbReference type="InterPro" id="IPR040798">
    <property type="entry name" value="Rpn9_C"/>
</dbReference>
<dbReference type="InterPro" id="IPR000717">
    <property type="entry name" value="PCI_dom"/>
</dbReference>
<comment type="function">
    <text evidence="1">Component of the 26S proteasome, a multiprotein complex involved in the ATP-dependent degradation of ubiquitinated proteins. This complex plays a key role in the maintenance of protein homeostasis by removing misfolded or damaged proteins, which could impair cellular functions, and by removing proteins whose functions are no longer required. Therefore, the proteasome participates in numerous cellular processes, including cell cycle progression, apoptosis, or DNA damage repair.</text>
</comment>
<evidence type="ECO:0000256" key="8">
    <source>
        <dbReference type="ARBA" id="ARBA00032323"/>
    </source>
</evidence>
<dbReference type="Pfam" id="PF01399">
    <property type="entry name" value="PCI"/>
    <property type="match status" value="1"/>
</dbReference>
<evidence type="ECO:0000313" key="11">
    <source>
        <dbReference type="Proteomes" id="UP001651158"/>
    </source>
</evidence>
<reference evidence="10 11" key="1">
    <citation type="journal article" date="2022" name="Front. Cell. Infect. Microbiol.">
        <title>The Genomes of Two Strains of Taenia crassiceps the Animal Model for the Study of Human Cysticercosis.</title>
        <authorList>
            <person name="Bobes R.J."/>
            <person name="Estrada K."/>
            <person name="Rios-Valencia D.G."/>
            <person name="Calderon-Gallegos A."/>
            <person name="de la Torre P."/>
            <person name="Carrero J.C."/>
            <person name="Sanchez-Flores A."/>
            <person name="Laclette J.P."/>
        </authorList>
    </citation>
    <scope>NUCLEOTIDE SEQUENCE [LARGE SCALE GENOMIC DNA]</scope>
    <source>
        <strain evidence="10">WFUcys</strain>
    </source>
</reference>
<evidence type="ECO:0000256" key="1">
    <source>
        <dbReference type="ARBA" id="ARBA00002362"/>
    </source>
</evidence>
<evidence type="ECO:0000256" key="7">
    <source>
        <dbReference type="ARBA" id="ARBA00031303"/>
    </source>
</evidence>
<proteinExistence type="inferred from homology"/>
<keyword evidence="11" id="KW-1185">Reference proteome</keyword>
<dbReference type="InterPro" id="IPR054179">
    <property type="entry name" value="PSD13_N"/>
</dbReference>
<dbReference type="Pfam" id="PF22037">
    <property type="entry name" value="PSD13_N"/>
    <property type="match status" value="1"/>
</dbReference>
<organism evidence="10 11">
    <name type="scientific">Taenia crassiceps</name>
    <dbReference type="NCBI Taxonomy" id="6207"/>
    <lineage>
        <taxon>Eukaryota</taxon>
        <taxon>Metazoa</taxon>
        <taxon>Spiralia</taxon>
        <taxon>Lophotrochozoa</taxon>
        <taxon>Platyhelminthes</taxon>
        <taxon>Cestoda</taxon>
        <taxon>Eucestoda</taxon>
        <taxon>Cyclophyllidea</taxon>
        <taxon>Taeniidae</taxon>
        <taxon>Taenia</taxon>
    </lineage>
</organism>
<keyword evidence="5 10" id="KW-0647">Proteasome</keyword>
<dbReference type="PANTHER" id="PTHR10539:SF0">
    <property type="entry name" value="26S PROTEASOME NON-ATPASE REGULATORY SUBUNIT 13"/>
    <property type="match status" value="1"/>
</dbReference>
<dbReference type="EMBL" id="JAKROA010000005">
    <property type="protein sequence ID" value="KAL5107141.1"/>
    <property type="molecule type" value="Genomic_DNA"/>
</dbReference>
<evidence type="ECO:0000256" key="2">
    <source>
        <dbReference type="ARBA" id="ARBA00006207"/>
    </source>
</evidence>
<protein>
    <recommendedName>
        <fullName evidence="4">26S proteasome non-ATPase regulatory subunit 13</fullName>
    </recommendedName>
    <alternativeName>
        <fullName evidence="6">26S proteasome regulatory subunit RPN9</fullName>
    </alternativeName>
    <alternativeName>
        <fullName evidence="8">26S proteasome regulatory subunit S11</fullName>
    </alternativeName>
    <alternativeName>
        <fullName evidence="7">26S proteasome regulatory subunit p40.5</fullName>
    </alternativeName>
</protein>
<dbReference type="Pfam" id="PF18261">
    <property type="entry name" value="Rpn9_C"/>
    <property type="match status" value="1"/>
</dbReference>
<evidence type="ECO:0000256" key="4">
    <source>
        <dbReference type="ARBA" id="ARBA00015732"/>
    </source>
</evidence>
<dbReference type="InterPro" id="IPR035298">
    <property type="entry name" value="PSMD13"/>
</dbReference>
<comment type="subunit">
    <text evidence="3">Component of the 19S proteasome regulatory particle complex. The 26S proteasome consists of a 20S core particle (CP) and two 19S regulatory subunits (RP). The regulatory particle is made of a lid composed of 9 subunits including PSMD13, a base containing 6 ATPases and few additional components.</text>
</comment>